<dbReference type="InterPro" id="IPR010090">
    <property type="entry name" value="Phage_tape_meas"/>
</dbReference>
<feature type="region of interest" description="Disordered" evidence="2">
    <location>
        <begin position="34"/>
        <end position="58"/>
    </location>
</feature>
<sequence length="592" mass="64227">ILHNDIIEISKTIEGINKIIRQLKKLQAEMKKTAQATIKSQQKQDPSTPQGKEGIKQGTKEIQKLTRANEQYEKSIKDTNSELIRSKRIRKDSMTEIRRQVKVLDAEKGSLDRNRVALQKWIERHDKAAPAAAQKMQRRIQALTRTIKQQEQATDRHQRTVGKYKIAFGGALKAAKQFGVGLIGVGAAVSGLRRLIDAAKTSSEEFEKGFVTVLTLLDKAQISEFGGMLKIGADEVIKKYGLAVDDASKALFDVISAGVEAGDAIEFLDAAARLAIGGNSDLSSVVLGVTKIMNAYALESSDAVKITEALFAAQKVGQTTVQELGVSIGTTTGIASQAGVGFDELLSVFAVLTKRLKNTDEAATAITATIVALMKADKMPAVSEAFKKAGIEAGTAALQQNGLFETLVQITNATADDIDVLTELIPNIRALKGVGALTTEALIEYDNTLKLINNETGAAVLLTDALTMQMNTHIKTLDVRKSIVKSQLRQDSRGSLLLNALIGLTTKRVQNQIEFNKQTGEGTVLINDQNEANTENLEIQTLLEEIEEKRQARIAEAVADEARKKAATDALKQSKLILNRLAFETAQIEADV</sequence>
<feature type="non-terminal residue" evidence="4">
    <location>
        <position position="1"/>
    </location>
</feature>
<evidence type="ECO:0000256" key="1">
    <source>
        <dbReference type="SAM" id="Coils"/>
    </source>
</evidence>
<proteinExistence type="predicted"/>
<name>A0A0F9DKN0_9ZZZZ</name>
<organism evidence="4">
    <name type="scientific">marine sediment metagenome</name>
    <dbReference type="NCBI Taxonomy" id="412755"/>
    <lineage>
        <taxon>unclassified sequences</taxon>
        <taxon>metagenomes</taxon>
        <taxon>ecological metagenomes</taxon>
    </lineage>
</organism>
<feature type="coiled-coil region" evidence="1">
    <location>
        <begin position="133"/>
        <end position="160"/>
    </location>
</feature>
<feature type="domain" description="Phage tail tape measure protein" evidence="3">
    <location>
        <begin position="235"/>
        <end position="416"/>
    </location>
</feature>
<dbReference type="AlphaFoldDB" id="A0A0F9DKN0"/>
<dbReference type="Pfam" id="PF10145">
    <property type="entry name" value="PhageMin_Tail"/>
    <property type="match status" value="1"/>
</dbReference>
<dbReference type="EMBL" id="LAZR01031208">
    <property type="protein sequence ID" value="KKL54411.1"/>
    <property type="molecule type" value="Genomic_DNA"/>
</dbReference>
<feature type="compositionally biased region" description="Polar residues" evidence="2">
    <location>
        <begin position="34"/>
        <end position="50"/>
    </location>
</feature>
<feature type="non-terminal residue" evidence="4">
    <location>
        <position position="592"/>
    </location>
</feature>
<protein>
    <recommendedName>
        <fullName evidence="3">Phage tail tape measure protein domain-containing protein</fullName>
    </recommendedName>
</protein>
<accession>A0A0F9DKN0</accession>
<keyword evidence="1" id="KW-0175">Coiled coil</keyword>
<dbReference type="NCBIfam" id="TIGR01760">
    <property type="entry name" value="tape_meas_TP901"/>
    <property type="match status" value="1"/>
</dbReference>
<reference evidence="4" key="1">
    <citation type="journal article" date="2015" name="Nature">
        <title>Complex archaea that bridge the gap between prokaryotes and eukaryotes.</title>
        <authorList>
            <person name="Spang A."/>
            <person name="Saw J.H."/>
            <person name="Jorgensen S.L."/>
            <person name="Zaremba-Niedzwiedzka K."/>
            <person name="Martijn J."/>
            <person name="Lind A.E."/>
            <person name="van Eijk R."/>
            <person name="Schleper C."/>
            <person name="Guy L."/>
            <person name="Ettema T.J."/>
        </authorList>
    </citation>
    <scope>NUCLEOTIDE SEQUENCE</scope>
</reference>
<evidence type="ECO:0000256" key="2">
    <source>
        <dbReference type="SAM" id="MobiDB-lite"/>
    </source>
</evidence>
<evidence type="ECO:0000313" key="4">
    <source>
        <dbReference type="EMBL" id="KKL54411.1"/>
    </source>
</evidence>
<gene>
    <name evidence="4" type="ORF">LCGC14_2265680</name>
</gene>
<evidence type="ECO:0000259" key="3">
    <source>
        <dbReference type="Pfam" id="PF10145"/>
    </source>
</evidence>
<comment type="caution">
    <text evidence="4">The sequence shown here is derived from an EMBL/GenBank/DDBJ whole genome shotgun (WGS) entry which is preliminary data.</text>
</comment>